<feature type="compositionally biased region" description="Basic and acidic residues" evidence="1">
    <location>
        <begin position="331"/>
        <end position="343"/>
    </location>
</feature>
<dbReference type="OrthoDB" id="10517469at2759"/>
<protein>
    <submittedName>
        <fullName evidence="2">Uncharacterized protein</fullName>
    </submittedName>
</protein>
<name>A0A6A6R3C2_9PEZI</name>
<feature type="compositionally biased region" description="Polar residues" evidence="1">
    <location>
        <begin position="192"/>
        <end position="214"/>
    </location>
</feature>
<feature type="region of interest" description="Disordered" evidence="1">
    <location>
        <begin position="45"/>
        <end position="270"/>
    </location>
</feature>
<dbReference type="EMBL" id="MU004186">
    <property type="protein sequence ID" value="KAF2497897.1"/>
    <property type="molecule type" value="Genomic_DNA"/>
</dbReference>
<dbReference type="AlphaFoldDB" id="A0A6A6R3C2"/>
<feature type="compositionally biased region" description="Polar residues" evidence="1">
    <location>
        <begin position="395"/>
        <end position="419"/>
    </location>
</feature>
<feature type="compositionally biased region" description="Basic residues" evidence="1">
    <location>
        <begin position="298"/>
        <end position="307"/>
    </location>
</feature>
<gene>
    <name evidence="2" type="ORF">BU16DRAFT_616467</name>
</gene>
<reference evidence="2" key="1">
    <citation type="journal article" date="2020" name="Stud. Mycol.">
        <title>101 Dothideomycetes genomes: a test case for predicting lifestyles and emergence of pathogens.</title>
        <authorList>
            <person name="Haridas S."/>
            <person name="Albert R."/>
            <person name="Binder M."/>
            <person name="Bloem J."/>
            <person name="Labutti K."/>
            <person name="Salamov A."/>
            <person name="Andreopoulos B."/>
            <person name="Baker S."/>
            <person name="Barry K."/>
            <person name="Bills G."/>
            <person name="Bluhm B."/>
            <person name="Cannon C."/>
            <person name="Castanera R."/>
            <person name="Culley D."/>
            <person name="Daum C."/>
            <person name="Ezra D."/>
            <person name="Gonzalez J."/>
            <person name="Henrissat B."/>
            <person name="Kuo A."/>
            <person name="Liang C."/>
            <person name="Lipzen A."/>
            <person name="Lutzoni F."/>
            <person name="Magnuson J."/>
            <person name="Mondo S."/>
            <person name="Nolan M."/>
            <person name="Ohm R."/>
            <person name="Pangilinan J."/>
            <person name="Park H.-J."/>
            <person name="Ramirez L."/>
            <person name="Alfaro M."/>
            <person name="Sun H."/>
            <person name="Tritt A."/>
            <person name="Yoshinaga Y."/>
            <person name="Zwiers L.-H."/>
            <person name="Turgeon B."/>
            <person name="Goodwin S."/>
            <person name="Spatafora J."/>
            <person name="Crous P."/>
            <person name="Grigoriev I."/>
        </authorList>
    </citation>
    <scope>NUCLEOTIDE SEQUENCE</scope>
    <source>
        <strain evidence="2">CBS 269.34</strain>
    </source>
</reference>
<accession>A0A6A6R3C2</accession>
<feature type="compositionally biased region" description="Basic and acidic residues" evidence="1">
    <location>
        <begin position="58"/>
        <end position="73"/>
    </location>
</feature>
<proteinExistence type="predicted"/>
<keyword evidence="3" id="KW-1185">Reference proteome</keyword>
<organism evidence="2 3">
    <name type="scientific">Lophium mytilinum</name>
    <dbReference type="NCBI Taxonomy" id="390894"/>
    <lineage>
        <taxon>Eukaryota</taxon>
        <taxon>Fungi</taxon>
        <taxon>Dikarya</taxon>
        <taxon>Ascomycota</taxon>
        <taxon>Pezizomycotina</taxon>
        <taxon>Dothideomycetes</taxon>
        <taxon>Pleosporomycetidae</taxon>
        <taxon>Mytilinidiales</taxon>
        <taxon>Mytilinidiaceae</taxon>
        <taxon>Lophium</taxon>
    </lineage>
</organism>
<sequence length="608" mass="68109">MPRPMFPETKIRLAPLIKKVVPLVEGSAAGVILKVLSKELEDCVEHVEKKGKQRSGTKGKERENPTAKNERPQLESWVNEQTRRSGHTQHGEEGTEPQDEAHGGREAEPSSSRHHHRKHRISRSHILPANERNERERERSSRRPRSSPGRRHRPQNEDKNRHSRHTPRGEAEDDDCSAHEDSRFTMSGGAGPSSNYAHETIPDSPSSGSLSLNAFDNLHIHDAPEEEGFAQDRAQRPDSTDALVRPRYHPEEGRRRRRRRRERSPSPPKLEKWWKWGKYAAECVRYEAERIKMEEERKKRREKRRQKRREEARRGRGSGTRRGQSVAYGGEVEKQYDRVYPEEENRDDDGNDGNKTEGEVDPQFRTAGYRAGGFQAPQRQTRRDRSSIDLPPLQPTSASQRAKQSSRPATSLSSYSRTDSPIADRPSSAPTRQGAVAMPDPASFFPPLSKPPYPPSRTATMTPRIPSPFRSPSPIFNTSLSGGPSPEISMPSTPRPTEAMLANRTMLPSSLSFPTPSESRDQSSERLPALTEAVRSRSRSHEAGSDSNSDSGSWGGGGARADVRREMSERFADVGKGVAKGLGIGTGLWSGGDWGWDRLAKNEGTGEK</sequence>
<feature type="compositionally biased region" description="Basic and acidic residues" evidence="1">
    <location>
        <begin position="89"/>
        <end position="108"/>
    </location>
</feature>
<feature type="compositionally biased region" description="Basic residues" evidence="1">
    <location>
        <begin position="142"/>
        <end position="153"/>
    </location>
</feature>
<evidence type="ECO:0000313" key="3">
    <source>
        <dbReference type="Proteomes" id="UP000799750"/>
    </source>
</evidence>
<evidence type="ECO:0000256" key="1">
    <source>
        <dbReference type="SAM" id="MobiDB-lite"/>
    </source>
</evidence>
<evidence type="ECO:0000313" key="2">
    <source>
        <dbReference type="EMBL" id="KAF2497897.1"/>
    </source>
</evidence>
<feature type="compositionally biased region" description="Polar residues" evidence="1">
    <location>
        <begin position="506"/>
        <end position="517"/>
    </location>
</feature>
<feature type="compositionally biased region" description="Basic and acidic residues" evidence="1">
    <location>
        <begin position="131"/>
        <end position="141"/>
    </location>
</feature>
<feature type="compositionally biased region" description="Basic residues" evidence="1">
    <location>
        <begin position="112"/>
        <end position="123"/>
    </location>
</feature>
<dbReference type="Proteomes" id="UP000799750">
    <property type="component" value="Unassembled WGS sequence"/>
</dbReference>
<feature type="region of interest" description="Disordered" evidence="1">
    <location>
        <begin position="290"/>
        <end position="566"/>
    </location>
</feature>